<feature type="region of interest" description="Disordered" evidence="1">
    <location>
        <begin position="1"/>
        <end position="61"/>
    </location>
</feature>
<dbReference type="Proteomes" id="UP000652219">
    <property type="component" value="Unassembled WGS sequence"/>
</dbReference>
<protein>
    <submittedName>
        <fullName evidence="2">Uncharacterized protein</fullName>
    </submittedName>
</protein>
<reference evidence="2 3" key="1">
    <citation type="journal article" date="2020" name="Phytopathology">
        <title>Genome Sequence Resources of Colletotrichum truncatum, C. plurivorum, C. musicola, and C. sojae: Four Species Pathogenic to Soybean (Glycine max).</title>
        <authorList>
            <person name="Rogerio F."/>
            <person name="Boufleur T.R."/>
            <person name="Ciampi-Guillardi M."/>
            <person name="Sukno S.A."/>
            <person name="Thon M.R."/>
            <person name="Massola Junior N.S."/>
            <person name="Baroncelli R."/>
        </authorList>
    </citation>
    <scope>NUCLEOTIDE SEQUENCE [LARGE SCALE GENOMIC DNA]</scope>
    <source>
        <strain evidence="2 3">LFN0009</strain>
    </source>
</reference>
<evidence type="ECO:0000313" key="3">
    <source>
        <dbReference type="Proteomes" id="UP000652219"/>
    </source>
</evidence>
<dbReference type="AlphaFoldDB" id="A0A8H6JD16"/>
<gene>
    <name evidence="2" type="ORF">CSOJ01_06285</name>
</gene>
<keyword evidence="3" id="KW-1185">Reference proteome</keyword>
<feature type="region of interest" description="Disordered" evidence="1">
    <location>
        <begin position="137"/>
        <end position="158"/>
    </location>
</feature>
<feature type="compositionally biased region" description="Basic and acidic residues" evidence="1">
    <location>
        <begin position="31"/>
        <end position="41"/>
    </location>
</feature>
<organism evidence="2 3">
    <name type="scientific">Colletotrichum sojae</name>
    <dbReference type="NCBI Taxonomy" id="2175907"/>
    <lineage>
        <taxon>Eukaryota</taxon>
        <taxon>Fungi</taxon>
        <taxon>Dikarya</taxon>
        <taxon>Ascomycota</taxon>
        <taxon>Pezizomycotina</taxon>
        <taxon>Sordariomycetes</taxon>
        <taxon>Hypocreomycetidae</taxon>
        <taxon>Glomerellales</taxon>
        <taxon>Glomerellaceae</taxon>
        <taxon>Colletotrichum</taxon>
        <taxon>Colletotrichum orchidearum species complex</taxon>
    </lineage>
</organism>
<sequence length="283" mass="32424">MASLSTISDLSPEPRRNPKRRTRSPSPSDQLRSEKRQRQQTDLRQPSPVPSTSSSGSSVGLYYGIGDDGGLDNIFASHPQSFTSIPEPHGLRGYDAAAVETYNNHKIWLALQYPPHKRWQKIKMPMLGPEYGLLPSHQQNHPQLDTKQLESRPEPTPTEFTSALSIVRKIIGKERALTEKAIQACERVRRYREWMVSSTLLSTPICPTINQSSTPYSIIRSIRKVLFACTQYYFKPTNPGRPRTIYRIPVQPSQYFCKSQWVWDCKIQRTEAWWSNSSVYITV</sequence>
<accession>A0A8H6JD16</accession>
<comment type="caution">
    <text evidence="2">The sequence shown here is derived from an EMBL/GenBank/DDBJ whole genome shotgun (WGS) entry which is preliminary data.</text>
</comment>
<name>A0A8H6JD16_9PEZI</name>
<evidence type="ECO:0000313" key="2">
    <source>
        <dbReference type="EMBL" id="KAF6810473.1"/>
    </source>
</evidence>
<feature type="compositionally biased region" description="Low complexity" evidence="1">
    <location>
        <begin position="50"/>
        <end position="61"/>
    </location>
</feature>
<evidence type="ECO:0000256" key="1">
    <source>
        <dbReference type="SAM" id="MobiDB-lite"/>
    </source>
</evidence>
<proteinExistence type="predicted"/>
<dbReference type="EMBL" id="WIGN01000086">
    <property type="protein sequence ID" value="KAF6810473.1"/>
    <property type="molecule type" value="Genomic_DNA"/>
</dbReference>
<feature type="compositionally biased region" description="Polar residues" evidence="1">
    <location>
        <begin position="137"/>
        <end position="146"/>
    </location>
</feature>